<evidence type="ECO:0000313" key="2">
    <source>
        <dbReference type="EMBL" id="RWR84310.1"/>
    </source>
</evidence>
<sequence>MESPLASESFKKLQCAYEANSRKKRSYDEQCEPFLAGVDHRSEESRCIRCTKCGNSHLWICTNRTKAKARWCQECFLYHPAKDGDGWVEKMPQKVEIPRAFVCAESKIFDVSEWASCQETPEPFPLPTEASIVKAAAG</sequence>
<dbReference type="OrthoDB" id="1937165at2759"/>
<feature type="domain" description="Cleavage inducing molecular chaperone Jiv" evidence="1">
    <location>
        <begin position="45"/>
        <end position="119"/>
    </location>
</feature>
<dbReference type="PANTHER" id="PTHR45270">
    <property type="entry name" value="OS03G0832900 PROTEIN"/>
    <property type="match status" value="1"/>
</dbReference>
<dbReference type="PANTHER" id="PTHR45270:SF1">
    <property type="entry name" value="CHAPERONE DNAJ-DOMAIN SUPERFAMILY PROTEIN"/>
    <property type="match status" value="1"/>
</dbReference>
<dbReference type="AlphaFoldDB" id="A0A3S3QFA2"/>
<dbReference type="InterPro" id="IPR032843">
    <property type="entry name" value="Jiv"/>
</dbReference>
<protein>
    <submittedName>
        <fullName evidence="2">DnaJ subfamily C member 14</fullName>
    </submittedName>
</protein>
<keyword evidence="3" id="KW-1185">Reference proteome</keyword>
<reference evidence="2 3" key="1">
    <citation type="journal article" date="2019" name="Nat. Plants">
        <title>Stout camphor tree genome fills gaps in understanding of flowering plant genome evolution.</title>
        <authorList>
            <person name="Chaw S.M."/>
            <person name="Liu Y.C."/>
            <person name="Wu Y.W."/>
            <person name="Wang H.Y."/>
            <person name="Lin C.I."/>
            <person name="Wu C.S."/>
            <person name="Ke H.M."/>
            <person name="Chang L.Y."/>
            <person name="Hsu C.Y."/>
            <person name="Yang H.T."/>
            <person name="Sudianto E."/>
            <person name="Hsu M.H."/>
            <person name="Wu K.P."/>
            <person name="Wang L.N."/>
            <person name="Leebens-Mack J.H."/>
            <person name="Tsai I.J."/>
        </authorList>
    </citation>
    <scope>NUCLEOTIDE SEQUENCE [LARGE SCALE GENOMIC DNA]</scope>
    <source>
        <strain evidence="3">cv. Chaw 1501</strain>
        <tissue evidence="2">Young leaves</tissue>
    </source>
</reference>
<dbReference type="Pfam" id="PF14901">
    <property type="entry name" value="Jiv90"/>
    <property type="match status" value="1"/>
</dbReference>
<evidence type="ECO:0000259" key="1">
    <source>
        <dbReference type="Pfam" id="PF14901"/>
    </source>
</evidence>
<organism evidence="2 3">
    <name type="scientific">Cinnamomum micranthum f. kanehirae</name>
    <dbReference type="NCBI Taxonomy" id="337451"/>
    <lineage>
        <taxon>Eukaryota</taxon>
        <taxon>Viridiplantae</taxon>
        <taxon>Streptophyta</taxon>
        <taxon>Embryophyta</taxon>
        <taxon>Tracheophyta</taxon>
        <taxon>Spermatophyta</taxon>
        <taxon>Magnoliopsida</taxon>
        <taxon>Magnoliidae</taxon>
        <taxon>Laurales</taxon>
        <taxon>Lauraceae</taxon>
        <taxon>Cinnamomum</taxon>
    </lineage>
</organism>
<proteinExistence type="predicted"/>
<comment type="caution">
    <text evidence="2">The sequence shown here is derived from an EMBL/GenBank/DDBJ whole genome shotgun (WGS) entry which is preliminary data.</text>
</comment>
<dbReference type="EMBL" id="QPKB01000005">
    <property type="protein sequence ID" value="RWR84310.1"/>
    <property type="molecule type" value="Genomic_DNA"/>
</dbReference>
<name>A0A3S3QFA2_9MAGN</name>
<gene>
    <name evidence="2" type="ORF">CKAN_01311100</name>
</gene>
<accession>A0A3S3QFA2</accession>
<evidence type="ECO:0000313" key="3">
    <source>
        <dbReference type="Proteomes" id="UP000283530"/>
    </source>
</evidence>
<dbReference type="Proteomes" id="UP000283530">
    <property type="component" value="Unassembled WGS sequence"/>
</dbReference>